<dbReference type="EC" id="2.7.7.77" evidence="8"/>
<comment type="domain">
    <text evidence="8">The N-terminal domain determines nucleotide recognition and specific binding, while the C-terminal domain determines the specific binding to the target protein.</text>
</comment>
<evidence type="ECO:0000313" key="11">
    <source>
        <dbReference type="Proteomes" id="UP000652176"/>
    </source>
</evidence>
<comment type="caution">
    <text evidence="8">Lacks conserved residue(s) required for the propagation of feature annotation.</text>
</comment>
<sequence>MSGQNKVSGVVLAGGMARRMQEQDKGLLLCNNRPLVSYALAAMAPLVDELLISANRNQDRYRQFAYPVISDAEQSFDGPLAGILAALDAAQHPILLIAPCDSPLVETVHLQRLLNALLSRDADIAVASDGERLHPVFAALRTNLQTDLQNYLHSGERKLQGWFHRHLLVEVDFSDTPQVFVNINTPAELAALENSQANPPVD</sequence>
<keyword evidence="2 8" id="KW-0808">Transferase</keyword>
<evidence type="ECO:0000256" key="3">
    <source>
        <dbReference type="ARBA" id="ARBA00022723"/>
    </source>
</evidence>
<keyword evidence="1 8" id="KW-0963">Cytoplasm</keyword>
<evidence type="ECO:0000256" key="1">
    <source>
        <dbReference type="ARBA" id="ARBA00022490"/>
    </source>
</evidence>
<keyword evidence="5 8" id="KW-0460">Magnesium</keyword>
<dbReference type="NCBIfam" id="TIGR02665">
    <property type="entry name" value="molyb_mobA"/>
    <property type="match status" value="1"/>
</dbReference>
<feature type="binding site" evidence="8">
    <location>
        <position position="25"/>
    </location>
    <ligand>
        <name>GTP</name>
        <dbReference type="ChEBI" id="CHEBI:37565"/>
    </ligand>
</feature>
<dbReference type="CDD" id="cd02503">
    <property type="entry name" value="MobA"/>
    <property type="match status" value="1"/>
</dbReference>
<dbReference type="SUPFAM" id="SSF53448">
    <property type="entry name" value="Nucleotide-diphospho-sugar transferases"/>
    <property type="match status" value="1"/>
</dbReference>
<proteinExistence type="inferred from homology"/>
<feature type="binding site" evidence="8">
    <location>
        <position position="71"/>
    </location>
    <ligand>
        <name>GTP</name>
        <dbReference type="ChEBI" id="CHEBI:37565"/>
    </ligand>
</feature>
<comment type="cofactor">
    <cofactor evidence="8">
        <name>Mg(2+)</name>
        <dbReference type="ChEBI" id="CHEBI:18420"/>
    </cofactor>
</comment>
<evidence type="ECO:0000256" key="4">
    <source>
        <dbReference type="ARBA" id="ARBA00022741"/>
    </source>
</evidence>
<comment type="subcellular location">
    <subcellularLocation>
        <location evidence="8">Cytoplasm</location>
    </subcellularLocation>
</comment>
<feature type="binding site" evidence="8">
    <location>
        <position position="101"/>
    </location>
    <ligand>
        <name>Mg(2+)</name>
        <dbReference type="ChEBI" id="CHEBI:18420"/>
    </ligand>
</feature>
<keyword evidence="3 8" id="KW-0479">Metal-binding</keyword>
<comment type="catalytic activity">
    <reaction evidence="8">
        <text>Mo-molybdopterin + GTP + H(+) = Mo-molybdopterin guanine dinucleotide + diphosphate</text>
        <dbReference type="Rhea" id="RHEA:34243"/>
        <dbReference type="ChEBI" id="CHEBI:15378"/>
        <dbReference type="ChEBI" id="CHEBI:33019"/>
        <dbReference type="ChEBI" id="CHEBI:37565"/>
        <dbReference type="ChEBI" id="CHEBI:71302"/>
        <dbReference type="ChEBI" id="CHEBI:71310"/>
        <dbReference type="EC" id="2.7.7.77"/>
    </reaction>
</comment>
<dbReference type="PANTHER" id="PTHR19136">
    <property type="entry name" value="MOLYBDENUM COFACTOR GUANYLYLTRANSFERASE"/>
    <property type="match status" value="1"/>
</dbReference>
<comment type="caution">
    <text evidence="10">The sequence shown here is derived from an EMBL/GenBank/DDBJ whole genome shotgun (WGS) entry which is preliminary data.</text>
</comment>
<organism evidence="10 11">
    <name type="scientific">Methylomonas albis</name>
    <dbReference type="NCBI Taxonomy" id="1854563"/>
    <lineage>
        <taxon>Bacteria</taxon>
        <taxon>Pseudomonadati</taxon>
        <taxon>Pseudomonadota</taxon>
        <taxon>Gammaproteobacteria</taxon>
        <taxon>Methylococcales</taxon>
        <taxon>Methylococcaceae</taxon>
        <taxon>Methylomonas</taxon>
    </lineage>
</organism>
<feature type="binding site" evidence="8">
    <location>
        <position position="101"/>
    </location>
    <ligand>
        <name>GTP</name>
        <dbReference type="ChEBI" id="CHEBI:37565"/>
    </ligand>
</feature>
<evidence type="ECO:0000256" key="7">
    <source>
        <dbReference type="ARBA" id="ARBA00023150"/>
    </source>
</evidence>
<gene>
    <name evidence="8 10" type="primary">mobA</name>
    <name evidence="10" type="ORF">IE877_17835</name>
</gene>
<dbReference type="InterPro" id="IPR029044">
    <property type="entry name" value="Nucleotide-diphossugar_trans"/>
</dbReference>
<name>A0ABR9D3K7_9GAMM</name>
<dbReference type="InterPro" id="IPR025877">
    <property type="entry name" value="MobA-like_NTP_Trfase"/>
</dbReference>
<reference evidence="10 11" key="1">
    <citation type="submission" date="2020-09" db="EMBL/GenBank/DDBJ databases">
        <title>Methylomonas albis sp. nov. and Methylomonas fluvii sp. nov.: Two cold-adapted methanotrophs from the River Elbe and an amended description of Methylovulum psychrotolerans strain Eb1.</title>
        <authorList>
            <person name="Bussmann I.K."/>
            <person name="Klings K.-W."/>
            <person name="Warnstedt J."/>
            <person name="Hoppert M."/>
            <person name="Saborowski A."/>
            <person name="Horn F."/>
            <person name="Liebner S."/>
        </authorList>
    </citation>
    <scope>NUCLEOTIDE SEQUENCE [LARGE SCALE GENOMIC DNA]</scope>
    <source>
        <strain evidence="10 11">EbA</strain>
    </source>
</reference>
<dbReference type="GO" id="GO:0061603">
    <property type="term" value="F:molybdenum cofactor guanylyltransferase activity"/>
    <property type="evidence" value="ECO:0007669"/>
    <property type="project" value="UniProtKB-EC"/>
</dbReference>
<dbReference type="InterPro" id="IPR013482">
    <property type="entry name" value="Molybde_CF_guanTrfase"/>
</dbReference>
<feature type="domain" description="MobA-like NTP transferase" evidence="9">
    <location>
        <begin position="9"/>
        <end position="166"/>
    </location>
</feature>
<comment type="function">
    <text evidence="8">Transfers a GMP moiety from GTP to Mo-molybdopterin (Mo-MPT) cofactor (Moco or molybdenum cofactor) to form Mo-molybdopterin guanine dinucleotide (Mo-MGD) cofactor.</text>
</comment>
<keyword evidence="11" id="KW-1185">Reference proteome</keyword>
<dbReference type="Pfam" id="PF12804">
    <property type="entry name" value="NTP_transf_3"/>
    <property type="match status" value="1"/>
</dbReference>
<comment type="subunit">
    <text evidence="8">Monomer.</text>
</comment>
<evidence type="ECO:0000256" key="2">
    <source>
        <dbReference type="ARBA" id="ARBA00022679"/>
    </source>
</evidence>
<evidence type="ECO:0000313" key="10">
    <source>
        <dbReference type="EMBL" id="MBD9357704.1"/>
    </source>
</evidence>
<evidence type="ECO:0000256" key="6">
    <source>
        <dbReference type="ARBA" id="ARBA00023134"/>
    </source>
</evidence>
<evidence type="ECO:0000256" key="5">
    <source>
        <dbReference type="ARBA" id="ARBA00022842"/>
    </source>
</evidence>
<feature type="binding site" evidence="8">
    <location>
        <begin position="12"/>
        <end position="14"/>
    </location>
    <ligand>
        <name>GTP</name>
        <dbReference type="ChEBI" id="CHEBI:37565"/>
    </ligand>
</feature>
<keyword evidence="6 8" id="KW-0342">GTP-binding</keyword>
<dbReference type="PANTHER" id="PTHR19136:SF81">
    <property type="entry name" value="MOLYBDENUM COFACTOR GUANYLYLTRANSFERASE"/>
    <property type="match status" value="1"/>
</dbReference>
<dbReference type="Gene3D" id="3.90.550.10">
    <property type="entry name" value="Spore Coat Polysaccharide Biosynthesis Protein SpsA, Chain A"/>
    <property type="match status" value="1"/>
</dbReference>
<dbReference type="HAMAP" id="MF_00316">
    <property type="entry name" value="MobA"/>
    <property type="match status" value="1"/>
</dbReference>
<dbReference type="EMBL" id="JACXSS010000001">
    <property type="protein sequence ID" value="MBD9357704.1"/>
    <property type="molecule type" value="Genomic_DNA"/>
</dbReference>
<keyword evidence="7 8" id="KW-0501">Molybdenum cofactor biosynthesis</keyword>
<dbReference type="Proteomes" id="UP000652176">
    <property type="component" value="Unassembled WGS sequence"/>
</dbReference>
<accession>A0ABR9D3K7</accession>
<keyword evidence="4 8" id="KW-0547">Nucleotide-binding</keyword>
<evidence type="ECO:0000256" key="8">
    <source>
        <dbReference type="HAMAP-Rule" id="MF_00316"/>
    </source>
</evidence>
<comment type="similarity">
    <text evidence="8">Belongs to the MobA family.</text>
</comment>
<dbReference type="RefSeq" id="WP_192375965.1">
    <property type="nucleotide sequence ID" value="NZ_CAJHIV010000001.1"/>
</dbReference>
<protein>
    <recommendedName>
        <fullName evidence="8">Molybdenum cofactor guanylyltransferase</fullName>
        <shortName evidence="8">MoCo guanylyltransferase</shortName>
        <ecNumber evidence="8">2.7.7.77</ecNumber>
    </recommendedName>
    <alternativeName>
        <fullName evidence="8">GTP:molybdopterin guanylyltransferase</fullName>
    </alternativeName>
    <alternativeName>
        <fullName evidence="8">Mo-MPT guanylyltransferase</fullName>
    </alternativeName>
    <alternativeName>
        <fullName evidence="8">Molybdopterin guanylyltransferase</fullName>
    </alternativeName>
    <alternativeName>
        <fullName evidence="8">Molybdopterin-guanine dinucleotide synthase</fullName>
        <shortName evidence="8">MGD synthase</shortName>
    </alternativeName>
</protein>
<keyword evidence="10" id="KW-0548">Nucleotidyltransferase</keyword>
<evidence type="ECO:0000259" key="9">
    <source>
        <dbReference type="Pfam" id="PF12804"/>
    </source>
</evidence>